<dbReference type="Pfam" id="PF02798">
    <property type="entry name" value="GST_N"/>
    <property type="match status" value="1"/>
</dbReference>
<dbReference type="GO" id="GO:0006749">
    <property type="term" value="P:glutathione metabolic process"/>
    <property type="evidence" value="ECO:0007669"/>
    <property type="project" value="InterPro"/>
</dbReference>
<evidence type="ECO:0000313" key="7">
    <source>
        <dbReference type="EMBL" id="KDP33368.1"/>
    </source>
</evidence>
<dbReference type="SUPFAM" id="SSF47616">
    <property type="entry name" value="GST C-terminal domain-like"/>
    <property type="match status" value="1"/>
</dbReference>
<accession>A0A067KEE4</accession>
<evidence type="ECO:0000256" key="3">
    <source>
        <dbReference type="ARBA" id="ARBA00025743"/>
    </source>
</evidence>
<dbReference type="Pfam" id="PF00043">
    <property type="entry name" value="GST_C"/>
    <property type="match status" value="1"/>
</dbReference>
<dbReference type="InterPro" id="IPR036282">
    <property type="entry name" value="Glutathione-S-Trfase_C_sf"/>
</dbReference>
<dbReference type="PROSITE" id="PS50404">
    <property type="entry name" value="GST_NTER"/>
    <property type="match status" value="1"/>
</dbReference>
<gene>
    <name evidence="7" type="ORF">JCGZ_12917</name>
</gene>
<dbReference type="EC" id="2.5.1.18" evidence="1"/>
<dbReference type="InterPro" id="IPR045073">
    <property type="entry name" value="Omega/Tau-like"/>
</dbReference>
<feature type="domain" description="GST N-terminal" evidence="5">
    <location>
        <begin position="2"/>
        <end position="81"/>
    </location>
</feature>
<dbReference type="Gene3D" id="1.20.1050.10">
    <property type="match status" value="1"/>
</dbReference>
<keyword evidence="2" id="KW-0808">Transferase</keyword>
<evidence type="ECO:0000259" key="6">
    <source>
        <dbReference type="PROSITE" id="PS50405"/>
    </source>
</evidence>
<dbReference type="PANTHER" id="PTHR11260">
    <property type="entry name" value="GLUTATHIONE S-TRANSFERASE, GST, SUPERFAMILY, GST DOMAIN CONTAINING"/>
    <property type="match status" value="1"/>
</dbReference>
<evidence type="ECO:0000259" key="5">
    <source>
        <dbReference type="PROSITE" id="PS50404"/>
    </source>
</evidence>
<dbReference type="InterPro" id="IPR010987">
    <property type="entry name" value="Glutathione-S-Trfase_C-like"/>
</dbReference>
<dbReference type="SUPFAM" id="SSF52833">
    <property type="entry name" value="Thioredoxin-like"/>
    <property type="match status" value="1"/>
</dbReference>
<dbReference type="KEGG" id="jcu:105638462"/>
<dbReference type="AlphaFoldDB" id="A0A067KEE4"/>
<protein>
    <recommendedName>
        <fullName evidence="1">glutathione transferase</fullName>
        <ecNumber evidence="1">2.5.1.18</ecNumber>
    </recommendedName>
</protein>
<dbReference type="InterPro" id="IPR004046">
    <property type="entry name" value="GST_C"/>
</dbReference>
<proteinExistence type="inferred from homology"/>
<evidence type="ECO:0000256" key="1">
    <source>
        <dbReference type="ARBA" id="ARBA00012452"/>
    </source>
</evidence>
<evidence type="ECO:0000256" key="4">
    <source>
        <dbReference type="ARBA" id="ARBA00047960"/>
    </source>
</evidence>
<comment type="similarity">
    <text evidence="3">Belongs to the GST superfamily. Tau family.</text>
</comment>
<reference evidence="7 8" key="1">
    <citation type="journal article" date="2014" name="PLoS ONE">
        <title>Global Analysis of Gene Expression Profiles in Physic Nut (Jatropha curcas L.) Seedlings Exposed to Salt Stress.</title>
        <authorList>
            <person name="Zhang L."/>
            <person name="Zhang C."/>
            <person name="Wu P."/>
            <person name="Chen Y."/>
            <person name="Li M."/>
            <person name="Jiang H."/>
            <person name="Wu G."/>
        </authorList>
    </citation>
    <scope>NUCLEOTIDE SEQUENCE [LARGE SCALE GENOMIC DNA]</scope>
    <source>
        <strain evidence="8">cv. GZQX0401</strain>
        <tissue evidence="7">Young leaves</tissue>
    </source>
</reference>
<dbReference type="PROSITE" id="PS50405">
    <property type="entry name" value="GST_CTER"/>
    <property type="match status" value="1"/>
</dbReference>
<dbReference type="SFLD" id="SFLDG01152">
    <property type="entry name" value="Main.3:_Omega-_and_Tau-like"/>
    <property type="match status" value="1"/>
</dbReference>
<dbReference type="EMBL" id="KK914543">
    <property type="protein sequence ID" value="KDP33368.1"/>
    <property type="molecule type" value="Genomic_DNA"/>
</dbReference>
<organism evidence="7 8">
    <name type="scientific">Jatropha curcas</name>
    <name type="common">Barbados nut</name>
    <dbReference type="NCBI Taxonomy" id="180498"/>
    <lineage>
        <taxon>Eukaryota</taxon>
        <taxon>Viridiplantae</taxon>
        <taxon>Streptophyta</taxon>
        <taxon>Embryophyta</taxon>
        <taxon>Tracheophyta</taxon>
        <taxon>Spermatophyta</taxon>
        <taxon>Magnoliopsida</taxon>
        <taxon>eudicotyledons</taxon>
        <taxon>Gunneridae</taxon>
        <taxon>Pentapetalae</taxon>
        <taxon>rosids</taxon>
        <taxon>fabids</taxon>
        <taxon>Malpighiales</taxon>
        <taxon>Euphorbiaceae</taxon>
        <taxon>Crotonoideae</taxon>
        <taxon>Jatropheae</taxon>
        <taxon>Jatropha</taxon>
    </lineage>
</organism>
<dbReference type="InterPro" id="IPR004045">
    <property type="entry name" value="Glutathione_S-Trfase_N"/>
</dbReference>
<dbReference type="PANTHER" id="PTHR11260:SF679">
    <property type="entry name" value="GLUTATHIONE TRANSFERASE"/>
    <property type="match status" value="1"/>
</dbReference>
<dbReference type="InterPro" id="IPR040079">
    <property type="entry name" value="Glutathione_S-Trfase"/>
</dbReference>
<evidence type="ECO:0000313" key="8">
    <source>
        <dbReference type="Proteomes" id="UP000027138"/>
    </source>
</evidence>
<evidence type="ECO:0000256" key="2">
    <source>
        <dbReference type="ARBA" id="ARBA00022679"/>
    </source>
</evidence>
<dbReference type="GO" id="GO:0004364">
    <property type="term" value="F:glutathione transferase activity"/>
    <property type="evidence" value="ECO:0007669"/>
    <property type="project" value="UniProtKB-EC"/>
</dbReference>
<dbReference type="Gene3D" id="3.40.30.10">
    <property type="entry name" value="Glutaredoxin"/>
    <property type="match status" value="1"/>
</dbReference>
<dbReference type="FunFam" id="1.20.1050.10:FF:000012">
    <property type="entry name" value="Tau class glutathione S-transferase"/>
    <property type="match status" value="1"/>
</dbReference>
<dbReference type="STRING" id="180498.A0A067KEE4"/>
<dbReference type="SFLD" id="SFLDS00019">
    <property type="entry name" value="Glutathione_Transferase_(cytos"/>
    <property type="match status" value="1"/>
</dbReference>
<dbReference type="GO" id="GO:0005737">
    <property type="term" value="C:cytoplasm"/>
    <property type="evidence" value="ECO:0007669"/>
    <property type="project" value="TreeGrafter"/>
</dbReference>
<dbReference type="OrthoDB" id="4951845at2759"/>
<dbReference type="FunFam" id="3.40.30.10:FF:000044">
    <property type="entry name" value="Glutathione S-transferase GSTU6"/>
    <property type="match status" value="1"/>
</dbReference>
<comment type="catalytic activity">
    <reaction evidence="4">
        <text>RX + glutathione = an S-substituted glutathione + a halide anion + H(+)</text>
        <dbReference type="Rhea" id="RHEA:16437"/>
        <dbReference type="ChEBI" id="CHEBI:15378"/>
        <dbReference type="ChEBI" id="CHEBI:16042"/>
        <dbReference type="ChEBI" id="CHEBI:17792"/>
        <dbReference type="ChEBI" id="CHEBI:57925"/>
        <dbReference type="ChEBI" id="CHEBI:90779"/>
        <dbReference type="EC" id="2.5.1.18"/>
    </reaction>
</comment>
<dbReference type="InterPro" id="IPR045074">
    <property type="entry name" value="GST_C_Tau"/>
</dbReference>
<keyword evidence="8" id="KW-1185">Reference proteome</keyword>
<feature type="domain" description="GST C-terminal" evidence="6">
    <location>
        <begin position="86"/>
        <end position="209"/>
    </location>
</feature>
<dbReference type="CDD" id="cd03058">
    <property type="entry name" value="GST_N_Tau"/>
    <property type="match status" value="1"/>
</dbReference>
<dbReference type="InterPro" id="IPR036249">
    <property type="entry name" value="Thioredoxin-like_sf"/>
</dbReference>
<dbReference type="SFLD" id="SFLDG00358">
    <property type="entry name" value="Main_(cytGST)"/>
    <property type="match status" value="1"/>
</dbReference>
<sequence>MAEVKLLGAYFSPYSFRAVCALKLKGIPYEFVEEDLMNKSSSLLQYNPVYKKIPVLVHDGKPICESIVILEYLDEIWPECPLLPTEPYERAVARFWIKYVEDKSPAMWVVFRTSGQEQEKAVKETVEMLKTIEENAMGEKKYFGGDKINMVDIAYSGIAYWLGGIEEVVGIKMLEPQKFPRLHAWTRNFNETPVIKDNLPDRDSMFALFKRSREMILASA</sequence>
<name>A0A067KEE4_JATCU</name>
<dbReference type="CDD" id="cd03185">
    <property type="entry name" value="GST_C_Tau"/>
    <property type="match status" value="1"/>
</dbReference>
<dbReference type="Proteomes" id="UP000027138">
    <property type="component" value="Unassembled WGS sequence"/>
</dbReference>